<dbReference type="Proteomes" id="UP000026961">
    <property type="component" value="Chromosome 12"/>
</dbReference>
<evidence type="ECO:0000313" key="1">
    <source>
        <dbReference type="EnsemblPlants" id="OGLUM12G14840.1"/>
    </source>
</evidence>
<dbReference type="Gramene" id="OGLUM12G14840.1">
    <property type="protein sequence ID" value="OGLUM12G14840.1"/>
    <property type="gene ID" value="OGLUM12G14840"/>
</dbReference>
<accession>A0A0E0BT47</accession>
<organism evidence="1">
    <name type="scientific">Oryza glumipatula</name>
    <dbReference type="NCBI Taxonomy" id="40148"/>
    <lineage>
        <taxon>Eukaryota</taxon>
        <taxon>Viridiplantae</taxon>
        <taxon>Streptophyta</taxon>
        <taxon>Embryophyta</taxon>
        <taxon>Tracheophyta</taxon>
        <taxon>Spermatophyta</taxon>
        <taxon>Magnoliopsida</taxon>
        <taxon>Liliopsida</taxon>
        <taxon>Poales</taxon>
        <taxon>Poaceae</taxon>
        <taxon>BOP clade</taxon>
        <taxon>Oryzoideae</taxon>
        <taxon>Oryzeae</taxon>
        <taxon>Oryzinae</taxon>
        <taxon>Oryza</taxon>
    </lineage>
</organism>
<proteinExistence type="predicted"/>
<reference evidence="1" key="2">
    <citation type="submission" date="2018-05" db="EMBL/GenBank/DDBJ databases">
        <title>OgluRS3 (Oryza glumaepatula Reference Sequence Version 3).</title>
        <authorList>
            <person name="Zhang J."/>
            <person name="Kudrna D."/>
            <person name="Lee S."/>
            <person name="Talag J."/>
            <person name="Welchert J."/>
            <person name="Wing R.A."/>
        </authorList>
    </citation>
    <scope>NUCLEOTIDE SEQUENCE [LARGE SCALE GENOMIC DNA]</scope>
</reference>
<dbReference type="AlphaFoldDB" id="A0A0E0BT47"/>
<dbReference type="EnsemblPlants" id="OGLUM12G14840.1">
    <property type="protein sequence ID" value="OGLUM12G14840.1"/>
    <property type="gene ID" value="OGLUM12G14840"/>
</dbReference>
<protein>
    <submittedName>
        <fullName evidence="1">Uncharacterized protein</fullName>
    </submittedName>
</protein>
<name>A0A0E0BT47_9ORYZ</name>
<sequence length="114" mass="11666">MGDRVRSWALTEKDGAELDRSPLASAGNCGESFFGEGRSNAAGGLVGLRLFDRSSGPTCSVTGWATLGGAHCTPPESRVGISTTGDGNSAATMTVATAVQTYMAHTSMVEQPDP</sequence>
<keyword evidence="2" id="KW-1185">Reference proteome</keyword>
<evidence type="ECO:0000313" key="2">
    <source>
        <dbReference type="Proteomes" id="UP000026961"/>
    </source>
</evidence>
<dbReference type="HOGENOM" id="CLU_2124934_0_0_1"/>
<reference evidence="1" key="1">
    <citation type="submission" date="2015-04" db="UniProtKB">
        <authorList>
            <consortium name="EnsemblPlants"/>
        </authorList>
    </citation>
    <scope>IDENTIFICATION</scope>
</reference>